<dbReference type="Gene3D" id="3.40.50.1010">
    <property type="entry name" value="5'-nuclease"/>
    <property type="match status" value="1"/>
</dbReference>
<gene>
    <name evidence="7" type="ORF">PL2TA16_00403</name>
</gene>
<keyword evidence="4" id="KW-0630">Potassium</keyword>
<dbReference type="PANTHER" id="PTHR42646:SF2">
    <property type="entry name" value="5'-3' EXONUCLEASE FAMILY PROTEIN"/>
    <property type="match status" value="1"/>
</dbReference>
<dbReference type="InterPro" id="IPR020045">
    <property type="entry name" value="DNA_polI_H3TH"/>
</dbReference>
<dbReference type="AlphaFoldDB" id="V4HX96"/>
<dbReference type="SUPFAM" id="SSF88723">
    <property type="entry name" value="PIN domain-like"/>
    <property type="match status" value="1"/>
</dbReference>
<dbReference type="InterPro" id="IPR038969">
    <property type="entry name" value="FEN"/>
</dbReference>
<keyword evidence="5" id="KW-0238">DNA-binding</keyword>
<evidence type="ECO:0000313" key="8">
    <source>
        <dbReference type="Proteomes" id="UP000017820"/>
    </source>
</evidence>
<dbReference type="EMBL" id="AUSV01000013">
    <property type="protein sequence ID" value="ESP94403.1"/>
    <property type="molecule type" value="Genomic_DNA"/>
</dbReference>
<dbReference type="PATRIC" id="fig|1353533.3.peg.830"/>
<dbReference type="CDD" id="cd09898">
    <property type="entry name" value="H3TH_53EXO"/>
    <property type="match status" value="1"/>
</dbReference>
<keyword evidence="3" id="KW-0378">Hydrolase</keyword>
<dbReference type="SMART" id="SM00475">
    <property type="entry name" value="53EXOc"/>
    <property type="match status" value="1"/>
</dbReference>
<dbReference type="FunFam" id="1.10.150.20:FF:000003">
    <property type="entry name" value="DNA polymerase I"/>
    <property type="match status" value="1"/>
</dbReference>
<dbReference type="NCBIfam" id="NF007017">
    <property type="entry name" value="PRK09482.1"/>
    <property type="match status" value="1"/>
</dbReference>
<dbReference type="Pfam" id="PF01367">
    <property type="entry name" value="5_3_exonuc"/>
    <property type="match status" value="1"/>
</dbReference>
<dbReference type="SMART" id="SM00279">
    <property type="entry name" value="HhH2"/>
    <property type="match status" value="1"/>
</dbReference>
<dbReference type="InterPro" id="IPR029060">
    <property type="entry name" value="PIN-like_dom_sf"/>
</dbReference>
<dbReference type="Proteomes" id="UP000017820">
    <property type="component" value="Unassembled WGS sequence"/>
</dbReference>
<dbReference type="InterPro" id="IPR002421">
    <property type="entry name" value="5-3_exonuclease"/>
</dbReference>
<evidence type="ECO:0000256" key="4">
    <source>
        <dbReference type="ARBA" id="ARBA00022958"/>
    </source>
</evidence>
<dbReference type="GO" id="GO:0003677">
    <property type="term" value="F:DNA binding"/>
    <property type="evidence" value="ECO:0007669"/>
    <property type="project" value="UniProtKB-KW"/>
</dbReference>
<keyword evidence="1" id="KW-0540">Nuclease</keyword>
<dbReference type="GO" id="GO:0008409">
    <property type="term" value="F:5'-3' exonuclease activity"/>
    <property type="evidence" value="ECO:0007669"/>
    <property type="project" value="InterPro"/>
</dbReference>
<protein>
    <submittedName>
        <fullName evidence="7">5'-3' exonuclease (Including N-terminal domain of PolI)</fullName>
    </submittedName>
</protein>
<dbReference type="InterPro" id="IPR020046">
    <property type="entry name" value="5-3_exonucl_a-hlix_arch_N"/>
</dbReference>
<evidence type="ECO:0000256" key="1">
    <source>
        <dbReference type="ARBA" id="ARBA00022722"/>
    </source>
</evidence>
<evidence type="ECO:0000313" key="7">
    <source>
        <dbReference type="EMBL" id="ESP94403.1"/>
    </source>
</evidence>
<comment type="caution">
    <text evidence="7">The sequence shown here is derived from an EMBL/GenBank/DDBJ whole genome shotgun (WGS) entry which is preliminary data.</text>
</comment>
<dbReference type="RefSeq" id="WP_023397791.1">
    <property type="nucleotide sequence ID" value="NZ_AUSV01000013.1"/>
</dbReference>
<keyword evidence="7" id="KW-0269">Exonuclease</keyword>
<feature type="domain" description="5'-3' exonuclease" evidence="6">
    <location>
        <begin position="2"/>
        <end position="255"/>
    </location>
</feature>
<sequence>MAQLLLIDALNLIRRIYAVDCEQSGLTDEQIIQSCYQRVKNATRKLLKTSQASHAIAVFDGDKSWRYHLYTEYKATRKPMPQQLKDNLEIVARGFTEQNVKAYFPVQDEADDILATLAYKASNHGVASTIVSTDKGFLPLIGEHIQVYDYFKQQGISSEDVRSKFSLDKNQLHDFWGLMGDKTNDIPGVKGVGKKTAVDVLSQFTSVENALNSPSLHGTIRKKIETDIDNFILSKALVALRTDIEVGFTLKELRL</sequence>
<dbReference type="InterPro" id="IPR036279">
    <property type="entry name" value="5-3_exonuclease_C_sf"/>
</dbReference>
<proteinExistence type="predicted"/>
<evidence type="ECO:0000256" key="2">
    <source>
        <dbReference type="ARBA" id="ARBA00022759"/>
    </source>
</evidence>
<reference evidence="7 8" key="1">
    <citation type="submission" date="2013-07" db="EMBL/GenBank/DDBJ databases">
        <title>Draft genome sequence of Pseudoalteromonas luteoviolacea 2ta16.</title>
        <authorList>
            <person name="Allen E.E."/>
            <person name="Azam F."/>
            <person name="Podell S."/>
        </authorList>
    </citation>
    <scope>NUCLEOTIDE SEQUENCE [LARGE SCALE GENOMIC DNA]</scope>
    <source>
        <strain evidence="7 8">2ta16</strain>
    </source>
</reference>
<dbReference type="GO" id="GO:0033567">
    <property type="term" value="P:DNA replication, Okazaki fragment processing"/>
    <property type="evidence" value="ECO:0007669"/>
    <property type="project" value="InterPro"/>
</dbReference>
<evidence type="ECO:0000256" key="3">
    <source>
        <dbReference type="ARBA" id="ARBA00022801"/>
    </source>
</evidence>
<dbReference type="CDD" id="cd09859">
    <property type="entry name" value="PIN_53EXO"/>
    <property type="match status" value="1"/>
</dbReference>
<dbReference type="SUPFAM" id="SSF47807">
    <property type="entry name" value="5' to 3' exonuclease, C-terminal subdomain"/>
    <property type="match status" value="1"/>
</dbReference>
<accession>V4HX96</accession>
<evidence type="ECO:0000259" key="6">
    <source>
        <dbReference type="SMART" id="SM00475"/>
    </source>
</evidence>
<dbReference type="InterPro" id="IPR008918">
    <property type="entry name" value="HhH2"/>
</dbReference>
<name>V4HX96_PSEL2</name>
<evidence type="ECO:0000256" key="5">
    <source>
        <dbReference type="ARBA" id="ARBA00023125"/>
    </source>
</evidence>
<dbReference type="Pfam" id="PF02739">
    <property type="entry name" value="5_3_exonuc_N"/>
    <property type="match status" value="1"/>
</dbReference>
<keyword evidence="2" id="KW-0255">Endonuclease</keyword>
<dbReference type="PANTHER" id="PTHR42646">
    <property type="entry name" value="FLAP ENDONUCLEASE XNI"/>
    <property type="match status" value="1"/>
</dbReference>
<organism evidence="7 8">
    <name type="scientific">Pseudoalteromonas luteoviolacea (strain 2ta16)</name>
    <dbReference type="NCBI Taxonomy" id="1353533"/>
    <lineage>
        <taxon>Bacteria</taxon>
        <taxon>Pseudomonadati</taxon>
        <taxon>Pseudomonadota</taxon>
        <taxon>Gammaproteobacteria</taxon>
        <taxon>Alteromonadales</taxon>
        <taxon>Pseudoalteromonadaceae</taxon>
        <taxon>Pseudoalteromonas</taxon>
    </lineage>
</organism>
<dbReference type="Gene3D" id="1.10.150.20">
    <property type="entry name" value="5' to 3' exonuclease, C-terminal subdomain"/>
    <property type="match status" value="1"/>
</dbReference>
<dbReference type="GO" id="GO:0017108">
    <property type="term" value="F:5'-flap endonuclease activity"/>
    <property type="evidence" value="ECO:0007669"/>
    <property type="project" value="InterPro"/>
</dbReference>